<dbReference type="AlphaFoldDB" id="A0A174Z0S8"/>
<accession>A0A174Z0S8</accession>
<dbReference type="EMBL" id="CZBU01000012">
    <property type="protein sequence ID" value="CUQ79477.1"/>
    <property type="molecule type" value="Genomic_DNA"/>
</dbReference>
<dbReference type="Proteomes" id="UP000095621">
    <property type="component" value="Unassembled WGS sequence"/>
</dbReference>
<dbReference type="RefSeq" id="WP_055217050.1">
    <property type="nucleotide sequence ID" value="NZ_CZBU01000012.1"/>
</dbReference>
<evidence type="ECO:0000313" key="1">
    <source>
        <dbReference type="EMBL" id="CUQ79477.1"/>
    </source>
</evidence>
<gene>
    <name evidence="1" type="ORF">ERS852490_03152</name>
</gene>
<sequence length="645" mass="72742">MKRIGSFSLAIIIFTLSIVLFLPDISFADDVTTLSKSKDNPFGYSSSEAQSYVSAHKDIYDSDHILLFSYTPTNTYNWTYSQVGKNSLHLSDNQLVAFLMSKKTITAYASMFVSVLSNNNVTRGLLSSVGIATTGDSDSLVNVMDKLTGNYNYLDSLNYDEDSQIITMSNDNGSVDKLREEIKQYYYDLIGLCQWPSSGTVKSFVDSSEYRKNFEYEEDYHNAYYINSKYCIASSYANYALFFDDKFDYMYLSNSEKKNLYYDGWHIDFYKLLYRDGSDFSSKLVGEDKKGLITRYDANPLTNVTVAALYYHASYPQKMVLSPSFILGSDGSTYDDMYVKYYSYDNTPLMFFKSYSAYYNFINGDQNAYLSSKIEETGQDISYSIKDMNENLGSKMDELIDSINSGKGNMSADELQNAIDKGLEDLNKNTEDIKDNTSSILDKLEEQNQILLQILGVTEFIAYQEVKENSDQYNMSYLKTLLDSMFTGLFNALMYGENTVDDKNTDTASMQSFSVSNAAAPVAVYSDDIAVYDSSGSGGGSSFGGGSDSSGGHFFDLKNGLFGKFPFSIPYQCYNWLQILQRDPKAPTFTLDYGYLFGCSGDPKFVLSFDLSRYNDIAEVGRSFCRLFMTLMLALGIYHKNKGEM</sequence>
<name>A0A174Z0S8_9FIRM</name>
<organism evidence="1 2">
    <name type="scientific">Lachnospira eligens</name>
    <dbReference type="NCBI Taxonomy" id="39485"/>
    <lineage>
        <taxon>Bacteria</taxon>
        <taxon>Bacillati</taxon>
        <taxon>Bacillota</taxon>
        <taxon>Clostridia</taxon>
        <taxon>Lachnospirales</taxon>
        <taxon>Lachnospiraceae</taxon>
        <taxon>Lachnospira</taxon>
    </lineage>
</organism>
<protein>
    <submittedName>
        <fullName evidence="1">Uncharacterized protein</fullName>
    </submittedName>
</protein>
<evidence type="ECO:0000313" key="2">
    <source>
        <dbReference type="Proteomes" id="UP000095621"/>
    </source>
</evidence>
<reference evidence="1 2" key="1">
    <citation type="submission" date="2015-09" db="EMBL/GenBank/DDBJ databases">
        <authorList>
            <consortium name="Pathogen Informatics"/>
        </authorList>
    </citation>
    <scope>NUCLEOTIDE SEQUENCE [LARGE SCALE GENOMIC DNA]</scope>
    <source>
        <strain evidence="1 2">2789STDY5834875</strain>
    </source>
</reference>
<proteinExistence type="predicted"/>